<evidence type="ECO:0000256" key="1">
    <source>
        <dbReference type="ARBA" id="ARBA00004196"/>
    </source>
</evidence>
<dbReference type="EMBL" id="VTTN01000041">
    <property type="protein sequence ID" value="KAA0585305.1"/>
    <property type="molecule type" value="Genomic_DNA"/>
</dbReference>
<dbReference type="Pfam" id="PF13407">
    <property type="entry name" value="Peripla_BP_4"/>
    <property type="match status" value="1"/>
</dbReference>
<gene>
    <name evidence="5" type="ORF">FZ942_35460</name>
</gene>
<proteinExistence type="inferred from homology"/>
<dbReference type="GO" id="GO:0030246">
    <property type="term" value="F:carbohydrate binding"/>
    <property type="evidence" value="ECO:0007669"/>
    <property type="project" value="UniProtKB-ARBA"/>
</dbReference>
<dbReference type="CDD" id="cd06301">
    <property type="entry name" value="PBP1_rhizopine_binding-like"/>
    <property type="match status" value="1"/>
</dbReference>
<dbReference type="InterPro" id="IPR025997">
    <property type="entry name" value="SBP_2_dom"/>
</dbReference>
<dbReference type="Proteomes" id="UP000324927">
    <property type="component" value="Unassembled WGS sequence"/>
</dbReference>
<comment type="caution">
    <text evidence="5">The sequence shown here is derived from an EMBL/GenBank/DDBJ whole genome shotgun (WGS) entry which is preliminary data.</text>
</comment>
<dbReference type="InterPro" id="IPR028082">
    <property type="entry name" value="Peripla_BP_I"/>
</dbReference>
<sequence length="293" mass="31347">MMSASAYATTIGVSMAYFDDNFLNTLRQAMADQAKSMPGVKIQFEDARGDTGRQLSQVQNFVAQKVDAIIINTTDSSATGRMSQIVSAAGIPLVYVNRKPAEDTLPEKVVFVGSDENVSGTLEAEELAKQLNYKGNVAIMMGELATNAAELRTKGVEKVVAKYPGMKIVQKQTANFLRAQALDLMNNWIVSGEKIDAVAANNDEMAIGAILALQQAGVSPKKVLVGGIDATADALAEMQDGNLAVTVFQDAKGQGRGALESAVKLSKGEKVEKNVMVPFQLVTKDNYKQFMGN</sequence>
<reference evidence="5 6" key="1">
    <citation type="submission" date="2019-08" db="EMBL/GenBank/DDBJ databases">
        <authorList>
            <person name="Grouzdev D."/>
            <person name="Tikhonova E."/>
            <person name="Kravchenko I."/>
        </authorList>
    </citation>
    <scope>NUCLEOTIDE SEQUENCE [LARGE SCALE GENOMIC DNA]</scope>
    <source>
        <strain evidence="5 6">59b</strain>
    </source>
</reference>
<organism evidence="5 6">
    <name type="scientific">Azospirillum lipoferum</name>
    <dbReference type="NCBI Taxonomy" id="193"/>
    <lineage>
        <taxon>Bacteria</taxon>
        <taxon>Pseudomonadati</taxon>
        <taxon>Pseudomonadota</taxon>
        <taxon>Alphaproteobacteria</taxon>
        <taxon>Rhodospirillales</taxon>
        <taxon>Azospirillaceae</taxon>
        <taxon>Azospirillum</taxon>
    </lineage>
</organism>
<dbReference type="SUPFAM" id="SSF53822">
    <property type="entry name" value="Periplasmic binding protein-like I"/>
    <property type="match status" value="1"/>
</dbReference>
<dbReference type="AlphaFoldDB" id="A0A5A9FUS0"/>
<dbReference type="GO" id="GO:0030313">
    <property type="term" value="C:cell envelope"/>
    <property type="evidence" value="ECO:0007669"/>
    <property type="project" value="UniProtKB-SubCell"/>
</dbReference>
<dbReference type="Gene3D" id="3.40.50.2300">
    <property type="match status" value="2"/>
</dbReference>
<accession>A0A5A9FUS0</accession>
<evidence type="ECO:0000313" key="5">
    <source>
        <dbReference type="EMBL" id="KAA0585305.1"/>
    </source>
</evidence>
<keyword evidence="3" id="KW-0732">Signal</keyword>
<evidence type="ECO:0000256" key="2">
    <source>
        <dbReference type="ARBA" id="ARBA00007639"/>
    </source>
</evidence>
<name>A0A5A9FUS0_AZOLI</name>
<evidence type="ECO:0000256" key="3">
    <source>
        <dbReference type="ARBA" id="ARBA00022729"/>
    </source>
</evidence>
<comment type="similarity">
    <text evidence="2">Belongs to the bacterial solute-binding protein 2 family.</text>
</comment>
<dbReference type="PANTHER" id="PTHR46847">
    <property type="entry name" value="D-ALLOSE-BINDING PERIPLASMIC PROTEIN-RELATED"/>
    <property type="match status" value="1"/>
</dbReference>
<dbReference type="OrthoDB" id="3837830at2"/>
<protein>
    <submittedName>
        <fullName evidence="5">Sugar ABC transporter substrate-binding protein</fullName>
    </submittedName>
</protein>
<keyword evidence="6" id="KW-1185">Reference proteome</keyword>
<evidence type="ECO:0000313" key="6">
    <source>
        <dbReference type="Proteomes" id="UP000324927"/>
    </source>
</evidence>
<comment type="subcellular location">
    <subcellularLocation>
        <location evidence="1">Cell envelope</location>
    </subcellularLocation>
</comment>
<dbReference type="PANTHER" id="PTHR46847:SF1">
    <property type="entry name" value="D-ALLOSE-BINDING PERIPLASMIC PROTEIN-RELATED"/>
    <property type="match status" value="1"/>
</dbReference>
<feature type="domain" description="Periplasmic binding protein" evidence="4">
    <location>
        <begin position="11"/>
        <end position="270"/>
    </location>
</feature>
<evidence type="ECO:0000259" key="4">
    <source>
        <dbReference type="Pfam" id="PF13407"/>
    </source>
</evidence>